<dbReference type="EMBL" id="LN724015">
    <property type="protein sequence ID" value="CEP10374.1"/>
    <property type="molecule type" value="Genomic_DNA"/>
</dbReference>
<dbReference type="Pfam" id="PF25555">
    <property type="entry name" value="RAB3A-like_C"/>
    <property type="match status" value="1"/>
</dbReference>
<dbReference type="InterPro" id="IPR009449">
    <property type="entry name" value="Sec2_N"/>
</dbReference>
<feature type="compositionally biased region" description="Polar residues" evidence="3">
    <location>
        <begin position="461"/>
        <end position="484"/>
    </location>
</feature>
<feature type="compositionally biased region" description="Polar residues" evidence="3">
    <location>
        <begin position="179"/>
        <end position="192"/>
    </location>
</feature>
<feature type="coiled-coil region" evidence="2">
    <location>
        <begin position="12"/>
        <end position="67"/>
    </location>
</feature>
<protein>
    <recommendedName>
        <fullName evidence="4">GDP/GTP exchange factor Sec2 N-terminal domain-containing protein</fullName>
    </recommendedName>
</protein>
<dbReference type="CDD" id="cd21044">
    <property type="entry name" value="Rab11BD_RAB3IP_like"/>
    <property type="match status" value="1"/>
</dbReference>
<dbReference type="InterPro" id="IPR040351">
    <property type="entry name" value="RAB3IL/RAB3IP/Sec2"/>
</dbReference>
<dbReference type="STRING" id="35722.A0A0B7N5Q9"/>
<dbReference type="GO" id="GO:0070319">
    <property type="term" value="C:Golgi to plasma membrane transport vesicle"/>
    <property type="evidence" value="ECO:0007669"/>
    <property type="project" value="TreeGrafter"/>
</dbReference>
<feature type="compositionally biased region" description="Low complexity" evidence="3">
    <location>
        <begin position="160"/>
        <end position="178"/>
    </location>
</feature>
<dbReference type="Pfam" id="PF06428">
    <property type="entry name" value="Sec2p"/>
    <property type="match status" value="1"/>
</dbReference>
<evidence type="ECO:0000256" key="3">
    <source>
        <dbReference type="SAM" id="MobiDB-lite"/>
    </source>
</evidence>
<name>A0A0B7N5Q9_9FUNG</name>
<dbReference type="Gene3D" id="6.10.140.910">
    <property type="match status" value="1"/>
</dbReference>
<evidence type="ECO:0000313" key="5">
    <source>
        <dbReference type="EMBL" id="CEP10374.1"/>
    </source>
</evidence>
<dbReference type="OrthoDB" id="5560525at2759"/>
<feature type="compositionally biased region" description="Acidic residues" evidence="3">
    <location>
        <begin position="425"/>
        <end position="439"/>
    </location>
</feature>
<evidence type="ECO:0000256" key="2">
    <source>
        <dbReference type="SAM" id="Coils"/>
    </source>
</evidence>
<evidence type="ECO:0000259" key="4">
    <source>
        <dbReference type="Pfam" id="PF06428"/>
    </source>
</evidence>
<organism evidence="5 6">
    <name type="scientific">Parasitella parasitica</name>
    <dbReference type="NCBI Taxonomy" id="35722"/>
    <lineage>
        <taxon>Eukaryota</taxon>
        <taxon>Fungi</taxon>
        <taxon>Fungi incertae sedis</taxon>
        <taxon>Mucoromycota</taxon>
        <taxon>Mucoromycotina</taxon>
        <taxon>Mucoromycetes</taxon>
        <taxon>Mucorales</taxon>
        <taxon>Mucorineae</taxon>
        <taxon>Mucoraceae</taxon>
        <taxon>Parasitella</taxon>
    </lineage>
</organism>
<evidence type="ECO:0000256" key="1">
    <source>
        <dbReference type="ARBA" id="ARBA00023054"/>
    </source>
</evidence>
<dbReference type="GO" id="GO:0005085">
    <property type="term" value="F:guanyl-nucleotide exchange factor activity"/>
    <property type="evidence" value="ECO:0007669"/>
    <property type="project" value="InterPro"/>
</dbReference>
<dbReference type="GO" id="GO:0051286">
    <property type="term" value="C:cell tip"/>
    <property type="evidence" value="ECO:0007669"/>
    <property type="project" value="TreeGrafter"/>
</dbReference>
<keyword evidence="1 2" id="KW-0175">Coiled coil</keyword>
<dbReference type="AlphaFoldDB" id="A0A0B7N5Q9"/>
<dbReference type="SUPFAM" id="SSF144284">
    <property type="entry name" value="Sec2 N-terminal region"/>
    <property type="match status" value="1"/>
</dbReference>
<sequence length="484" mass="55511">MNCHHCHSDELILSLKQELNAKNHQLQRLELDLQTLNQKYVAEIERVGNVQHEKDMVEHELEDLSRKLFEEANAMVAIEKRARWQAENELRQTQEHLLAEQTQLHELRLKLTIADDETDDLQQYQSRMKKKSCSNMRAQLDLEELHGLKRASANHAVNCEQQDPSQEQPQQQQQQQQQHTISMPPTPSTSNHTIKKEASTLDSVQLQVFRDYTIAASKQTLSVKKLNQTQFMKHCLSEDIEPCLRFGPQSKLSIKKMIDYLSRQPCFIEHVTSFNMNATPPSTPIQAQQSKPIWERFSSNSSISRNIIVSNACSACGRSADPGNSQSVLLNYRFKLDENENWLPIDQYCRDRLVAVCEFFVFIRNIQMGLYSDRTIEDLYTENIRLRLQMFYSRVGALPVVMDDLGLDPNQIGKATPPSSIHKEDEEDEDIEEEEDEGDVYLSDASLSTTGPNTPEPHPSSPSIWTLDSSTTKNDSNIQTITLK</sequence>
<keyword evidence="6" id="KW-1185">Reference proteome</keyword>
<feature type="region of interest" description="Disordered" evidence="3">
    <location>
        <begin position="409"/>
        <end position="484"/>
    </location>
</feature>
<dbReference type="Proteomes" id="UP000054107">
    <property type="component" value="Unassembled WGS sequence"/>
</dbReference>
<feature type="domain" description="GDP/GTP exchange factor Sec2 N-terminal" evidence="4">
    <location>
        <begin position="19"/>
        <end position="111"/>
    </location>
</feature>
<reference evidence="5 6" key="1">
    <citation type="submission" date="2014-09" db="EMBL/GenBank/DDBJ databases">
        <authorList>
            <person name="Ellenberger Sabrina"/>
        </authorList>
    </citation>
    <scope>NUCLEOTIDE SEQUENCE [LARGE SCALE GENOMIC DNA]</scope>
    <source>
        <strain evidence="5 6">CBS 412.66</strain>
    </source>
</reference>
<evidence type="ECO:0000313" key="6">
    <source>
        <dbReference type="Proteomes" id="UP000054107"/>
    </source>
</evidence>
<dbReference type="GO" id="GO:0006887">
    <property type="term" value="P:exocytosis"/>
    <property type="evidence" value="ECO:0007669"/>
    <property type="project" value="TreeGrafter"/>
</dbReference>
<proteinExistence type="predicted"/>
<dbReference type="PANTHER" id="PTHR14430">
    <property type="entry name" value="RABIN3-RELATED"/>
    <property type="match status" value="1"/>
</dbReference>
<gene>
    <name evidence="5" type="primary">PARPA_04054.1 scaffold 11400</name>
</gene>
<dbReference type="PANTHER" id="PTHR14430:SF0">
    <property type="entry name" value="SEC2P DOMAIN-CONTAINING PROTEIN"/>
    <property type="match status" value="1"/>
</dbReference>
<feature type="region of interest" description="Disordered" evidence="3">
    <location>
        <begin position="159"/>
        <end position="193"/>
    </location>
</feature>
<accession>A0A0B7N5Q9</accession>